<protein>
    <submittedName>
        <fullName evidence="1">Uncharacterized protein</fullName>
    </submittedName>
</protein>
<dbReference type="EMBL" id="CM035436">
    <property type="protein sequence ID" value="KAH7289150.1"/>
    <property type="molecule type" value="Genomic_DNA"/>
</dbReference>
<organism evidence="1 2">
    <name type="scientific">Ceratopteris richardii</name>
    <name type="common">Triangle waterfern</name>
    <dbReference type="NCBI Taxonomy" id="49495"/>
    <lineage>
        <taxon>Eukaryota</taxon>
        <taxon>Viridiplantae</taxon>
        <taxon>Streptophyta</taxon>
        <taxon>Embryophyta</taxon>
        <taxon>Tracheophyta</taxon>
        <taxon>Polypodiopsida</taxon>
        <taxon>Polypodiidae</taxon>
        <taxon>Polypodiales</taxon>
        <taxon>Pteridineae</taxon>
        <taxon>Pteridaceae</taxon>
        <taxon>Parkerioideae</taxon>
        <taxon>Ceratopteris</taxon>
    </lineage>
</organism>
<sequence length="176" mass="19710">MGHFFKFAPFFSIPDLSISFPRREWLHFFHGYSENMWPGEGSLADFGDASDDLRMIGSALQHVLTEGAISASAVGALPPTPSCTATCSGVMTNCSSSSLRSVEDLKSQNHMFEIPESSPLSLDVLLEEDELQEFLDEVLSIDWEETSFQEQILLHEEDFSDKINKERSKREALQEG</sequence>
<accession>A0A8T2QZT2</accession>
<evidence type="ECO:0000313" key="1">
    <source>
        <dbReference type="EMBL" id="KAH7289150.1"/>
    </source>
</evidence>
<name>A0A8T2QZT2_CERRI</name>
<keyword evidence="2" id="KW-1185">Reference proteome</keyword>
<gene>
    <name evidence="1" type="ORF">KP509_31G060300</name>
</gene>
<dbReference type="Proteomes" id="UP000825935">
    <property type="component" value="Chromosome 31"/>
</dbReference>
<comment type="caution">
    <text evidence="1">The sequence shown here is derived from an EMBL/GenBank/DDBJ whole genome shotgun (WGS) entry which is preliminary data.</text>
</comment>
<evidence type="ECO:0000313" key="2">
    <source>
        <dbReference type="Proteomes" id="UP000825935"/>
    </source>
</evidence>
<dbReference type="AlphaFoldDB" id="A0A8T2QZT2"/>
<reference evidence="1" key="1">
    <citation type="submission" date="2021-08" db="EMBL/GenBank/DDBJ databases">
        <title>WGS assembly of Ceratopteris richardii.</title>
        <authorList>
            <person name="Marchant D.B."/>
            <person name="Chen G."/>
            <person name="Jenkins J."/>
            <person name="Shu S."/>
            <person name="Leebens-Mack J."/>
            <person name="Grimwood J."/>
            <person name="Schmutz J."/>
            <person name="Soltis P."/>
            <person name="Soltis D."/>
            <person name="Chen Z.-H."/>
        </authorList>
    </citation>
    <scope>NUCLEOTIDE SEQUENCE</scope>
    <source>
        <strain evidence="1">Whitten #5841</strain>
        <tissue evidence="1">Leaf</tissue>
    </source>
</reference>
<proteinExistence type="predicted"/>